<feature type="domain" description="UBX" evidence="2">
    <location>
        <begin position="432"/>
        <end position="508"/>
    </location>
</feature>
<dbReference type="InterPro" id="IPR036249">
    <property type="entry name" value="Thioredoxin-like_sf"/>
</dbReference>
<dbReference type="InterPro" id="IPR029071">
    <property type="entry name" value="Ubiquitin-like_domsf"/>
</dbReference>
<gene>
    <name evidence="3" type="ORF">GMARGA_LOCUS26135</name>
</gene>
<feature type="region of interest" description="Disordered" evidence="1">
    <location>
        <begin position="380"/>
        <end position="407"/>
    </location>
</feature>
<dbReference type="SUPFAM" id="SSF54236">
    <property type="entry name" value="Ubiquitin-like"/>
    <property type="match status" value="1"/>
</dbReference>
<evidence type="ECO:0000313" key="4">
    <source>
        <dbReference type="Proteomes" id="UP000789901"/>
    </source>
</evidence>
<dbReference type="InterPro" id="IPR050730">
    <property type="entry name" value="UBX_domain-protein"/>
</dbReference>
<dbReference type="InterPro" id="IPR006577">
    <property type="entry name" value="UAS"/>
</dbReference>
<dbReference type="PROSITE" id="PS50033">
    <property type="entry name" value="UBX"/>
    <property type="match status" value="1"/>
</dbReference>
<dbReference type="InterPro" id="IPR001012">
    <property type="entry name" value="UBX_dom"/>
</dbReference>
<evidence type="ECO:0000313" key="3">
    <source>
        <dbReference type="EMBL" id="CAG8814810.1"/>
    </source>
</evidence>
<dbReference type="SUPFAM" id="SSF46934">
    <property type="entry name" value="UBA-like"/>
    <property type="match status" value="1"/>
</dbReference>
<dbReference type="EMBL" id="CAJVQB010029935">
    <property type="protein sequence ID" value="CAG8814810.1"/>
    <property type="molecule type" value="Genomic_DNA"/>
</dbReference>
<feature type="compositionally biased region" description="Acidic residues" evidence="1">
    <location>
        <begin position="389"/>
        <end position="403"/>
    </location>
</feature>
<dbReference type="CDD" id="cd02958">
    <property type="entry name" value="UAS"/>
    <property type="match status" value="1"/>
</dbReference>
<protein>
    <submittedName>
        <fullName evidence="3">39150_t:CDS:1</fullName>
    </submittedName>
</protein>
<dbReference type="SUPFAM" id="SSF52833">
    <property type="entry name" value="Thioredoxin-like"/>
    <property type="match status" value="1"/>
</dbReference>
<dbReference type="SMART" id="SM00594">
    <property type="entry name" value="UAS"/>
    <property type="match status" value="1"/>
</dbReference>
<dbReference type="Pfam" id="PF14555">
    <property type="entry name" value="UBA_4"/>
    <property type="match status" value="1"/>
</dbReference>
<dbReference type="Gene3D" id="3.40.30.10">
    <property type="entry name" value="Glutaredoxin"/>
    <property type="match status" value="1"/>
</dbReference>
<accession>A0ABN7W5J2</accession>
<organism evidence="3 4">
    <name type="scientific">Gigaspora margarita</name>
    <dbReference type="NCBI Taxonomy" id="4874"/>
    <lineage>
        <taxon>Eukaryota</taxon>
        <taxon>Fungi</taxon>
        <taxon>Fungi incertae sedis</taxon>
        <taxon>Mucoromycota</taxon>
        <taxon>Glomeromycotina</taxon>
        <taxon>Glomeromycetes</taxon>
        <taxon>Diversisporales</taxon>
        <taxon>Gigasporaceae</taxon>
        <taxon>Gigaspora</taxon>
    </lineage>
</organism>
<dbReference type="PANTHER" id="PTHR23322:SF6">
    <property type="entry name" value="UBX DOMAIN-CONTAINING PROTEIN 7"/>
    <property type="match status" value="1"/>
</dbReference>
<dbReference type="PANTHER" id="PTHR23322">
    <property type="entry name" value="FAS-ASSOCIATED PROTEIN"/>
    <property type="match status" value="1"/>
</dbReference>
<reference evidence="3 4" key="1">
    <citation type="submission" date="2021-06" db="EMBL/GenBank/DDBJ databases">
        <authorList>
            <person name="Kallberg Y."/>
            <person name="Tangrot J."/>
            <person name="Rosling A."/>
        </authorList>
    </citation>
    <scope>NUCLEOTIDE SEQUENCE [LARGE SCALE GENOMIC DNA]</scope>
    <source>
        <strain evidence="3 4">120-4 pot B 10/14</strain>
    </source>
</reference>
<dbReference type="CDD" id="cd01767">
    <property type="entry name" value="UBX"/>
    <property type="match status" value="1"/>
</dbReference>
<dbReference type="Pfam" id="PF13899">
    <property type="entry name" value="Thioredoxin_7"/>
    <property type="match status" value="1"/>
</dbReference>
<name>A0ABN7W5J2_GIGMA</name>
<dbReference type="InterPro" id="IPR009060">
    <property type="entry name" value="UBA-like_sf"/>
</dbReference>
<dbReference type="Gene3D" id="1.10.8.10">
    <property type="entry name" value="DNA helicase RuvA subunit, C-terminal domain"/>
    <property type="match status" value="1"/>
</dbReference>
<dbReference type="CDD" id="cd14273">
    <property type="entry name" value="UBA_TAP-C_like"/>
    <property type="match status" value="1"/>
</dbReference>
<evidence type="ECO:0000259" key="2">
    <source>
        <dbReference type="PROSITE" id="PS50033"/>
    </source>
</evidence>
<dbReference type="Pfam" id="PF00789">
    <property type="entry name" value="UBX"/>
    <property type="match status" value="1"/>
</dbReference>
<proteinExistence type="predicted"/>
<evidence type="ECO:0000256" key="1">
    <source>
        <dbReference type="SAM" id="MobiDB-lite"/>
    </source>
</evidence>
<keyword evidence="4" id="KW-1185">Reference proteome</keyword>
<dbReference type="Gene3D" id="3.10.20.90">
    <property type="entry name" value="Phosphatidylinositol 3-kinase Catalytic Subunit, Chain A, domain 1"/>
    <property type="match status" value="1"/>
</dbReference>
<feature type="non-terminal residue" evidence="3">
    <location>
        <position position="1"/>
    </location>
</feature>
<dbReference type="Proteomes" id="UP000789901">
    <property type="component" value="Unassembled WGS sequence"/>
</dbReference>
<sequence length="510" mass="58381">SRIDLARRSQTAKFLRHNYVTPTLLLVQNNLIIWVYTATTGEEQILARSSKLRIIYHKTVDRMAEINDEELITKFCNVTNATQKIAIDYLAVSDGNVEQAITLYLESGGADLSALGTGNNRQETSTVIDAVDLTGNDTFDSDAELAKQLAQEDYSEIRAPIAPKRDILVRGDHDDFNNLFEDRLIPGIPRNRRTRDVYRTFAGDISPGDPSTSSREDKADRLTNLFKPPFEIMHKDSFERTRTKAREEGKWLMVDIQEITEFSCQVLNRDLWSNQTVQDVIRQHFLFLQFNADTADGRQYINFYPIESYPHIAIIDPLTGERLKVWNASMEPTEFIMNVTDFLERYSSADYSKNPLPQKSKSAKSFTDMSEEEQLRAALKESRLYNNEADQESEDETMEVESEPLEKETNIAENSVSSTFDSIRPVERVEVVGPNATAIKFRLPDGKNIMRRFDRSDPVRYLFEFVKVSVPEAQEKPFELVYHRNNLINQVEQTVNEAELSNAVVNVVFG</sequence>
<comment type="caution">
    <text evidence="3">The sequence shown here is derived from an EMBL/GenBank/DDBJ whole genome shotgun (WGS) entry which is preliminary data.</text>
</comment>